<sequence length="414" mass="47535">MKSKLTLKDFEGLKDSEDLKYAALNCLSLKRLLVLSSVAIERYEELKLKKGLSSNIIEGCASQPKQEKEKALRKPIVEIGKMCGSATQVDKINTRQDYDHVTTTEQEKLTLMGSSLRSITKSCETIVLSKQERLLRDKALKKPMTDSLLCKEKGFEREKLMGSTIEAIRKMDEIKRHRPMTEFDGGFHAMKEEKPMSPDFLFCQREKGFEGEKIMGVAIKAQRKMINAKRSKFDGECSSKIEEKPNNRKNKRSKLGVPIELNLPFEYKNFIKALNGFEELLLIQKALYPTDIAKMENRLSMPLGQIRAKFLREEEKQDLDQHQMELEVPFIEPSGTFNKAFLRQWDMKKASGGKSSMYVLKKNWNNIVMANKLKEDDVVQVWSFRLEKDDQLCLALVVVRSAEANNNSDDKQST</sequence>
<comment type="caution">
    <text evidence="7">The sequence shown here is derived from an EMBL/GenBank/DDBJ whole genome shotgun (WGS) entry which is preliminary data.</text>
</comment>
<accession>A0A8J4VWH5</accession>
<keyword evidence="3" id="KW-0238">DNA-binding</keyword>
<dbReference type="AlphaFoldDB" id="A0A8J4VWH5"/>
<dbReference type="GO" id="GO:0003677">
    <property type="term" value="F:DNA binding"/>
    <property type="evidence" value="ECO:0007669"/>
    <property type="project" value="UniProtKB-KW"/>
</dbReference>
<evidence type="ECO:0000313" key="7">
    <source>
        <dbReference type="EMBL" id="KAF3974653.1"/>
    </source>
</evidence>
<dbReference type="InterPro" id="IPR005508">
    <property type="entry name" value="At2g31720-like"/>
</dbReference>
<dbReference type="InterPro" id="IPR015300">
    <property type="entry name" value="DNA-bd_pseudobarrel_sf"/>
</dbReference>
<evidence type="ECO:0000256" key="4">
    <source>
        <dbReference type="ARBA" id="ARBA00023163"/>
    </source>
</evidence>
<organism evidence="7 8">
    <name type="scientific">Castanea mollissima</name>
    <name type="common">Chinese chestnut</name>
    <dbReference type="NCBI Taxonomy" id="60419"/>
    <lineage>
        <taxon>Eukaryota</taxon>
        <taxon>Viridiplantae</taxon>
        <taxon>Streptophyta</taxon>
        <taxon>Embryophyta</taxon>
        <taxon>Tracheophyta</taxon>
        <taxon>Spermatophyta</taxon>
        <taxon>Magnoliopsida</taxon>
        <taxon>eudicotyledons</taxon>
        <taxon>Gunneridae</taxon>
        <taxon>Pentapetalae</taxon>
        <taxon>rosids</taxon>
        <taxon>fabids</taxon>
        <taxon>Fagales</taxon>
        <taxon>Fagaceae</taxon>
        <taxon>Castanea</taxon>
    </lineage>
</organism>
<evidence type="ECO:0000256" key="1">
    <source>
        <dbReference type="ARBA" id="ARBA00004123"/>
    </source>
</evidence>
<evidence type="ECO:0000313" key="8">
    <source>
        <dbReference type="Proteomes" id="UP000737018"/>
    </source>
</evidence>
<proteinExistence type="predicted"/>
<name>A0A8J4VWH5_9ROSI</name>
<dbReference type="OrthoDB" id="1935604at2759"/>
<gene>
    <name evidence="7" type="ORF">CMV_002041</name>
</gene>
<dbReference type="SUPFAM" id="SSF101936">
    <property type="entry name" value="DNA-binding pseudobarrel domain"/>
    <property type="match status" value="1"/>
</dbReference>
<reference evidence="7" key="1">
    <citation type="submission" date="2020-03" db="EMBL/GenBank/DDBJ databases">
        <title>Castanea mollissima Vanexum genome sequencing.</title>
        <authorList>
            <person name="Staton M."/>
        </authorList>
    </citation>
    <scope>NUCLEOTIDE SEQUENCE</scope>
    <source>
        <tissue evidence="7">Leaf</tissue>
    </source>
</reference>
<keyword evidence="2" id="KW-0805">Transcription regulation</keyword>
<dbReference type="Pfam" id="PF03754">
    <property type="entry name" value="At2g31720-like"/>
    <property type="match status" value="1"/>
</dbReference>
<dbReference type="PANTHER" id="PTHR31541:SF60">
    <property type="entry name" value="TF-B3 DOMAIN-CONTAINING PROTEIN"/>
    <property type="match status" value="1"/>
</dbReference>
<dbReference type="PROSITE" id="PS50863">
    <property type="entry name" value="B3"/>
    <property type="match status" value="1"/>
</dbReference>
<dbReference type="Proteomes" id="UP000737018">
    <property type="component" value="Unassembled WGS sequence"/>
</dbReference>
<dbReference type="InterPro" id="IPR003340">
    <property type="entry name" value="B3_DNA-bd"/>
</dbReference>
<dbReference type="Gene3D" id="2.40.330.10">
    <property type="entry name" value="DNA-binding pseudobarrel domain"/>
    <property type="match status" value="1"/>
</dbReference>
<comment type="subcellular location">
    <subcellularLocation>
        <location evidence="1">Nucleus</location>
    </subcellularLocation>
</comment>
<keyword evidence="5" id="KW-0539">Nucleus</keyword>
<dbReference type="GO" id="GO:0005634">
    <property type="term" value="C:nucleus"/>
    <property type="evidence" value="ECO:0007669"/>
    <property type="project" value="UniProtKB-SubCell"/>
</dbReference>
<dbReference type="EMBL" id="JRKL02000139">
    <property type="protein sequence ID" value="KAF3974653.1"/>
    <property type="molecule type" value="Genomic_DNA"/>
</dbReference>
<evidence type="ECO:0000256" key="3">
    <source>
        <dbReference type="ARBA" id="ARBA00023125"/>
    </source>
</evidence>
<keyword evidence="4" id="KW-0804">Transcription</keyword>
<evidence type="ECO:0000256" key="2">
    <source>
        <dbReference type="ARBA" id="ARBA00023015"/>
    </source>
</evidence>
<dbReference type="CDD" id="cd10017">
    <property type="entry name" value="B3_DNA"/>
    <property type="match status" value="1"/>
</dbReference>
<protein>
    <recommendedName>
        <fullName evidence="6">TF-B3 domain-containing protein</fullName>
    </recommendedName>
</protein>
<dbReference type="PANTHER" id="PTHR31541">
    <property type="entry name" value="B3 DOMAIN PLANT PROTEIN-RELATED"/>
    <property type="match status" value="1"/>
</dbReference>
<evidence type="ECO:0000259" key="6">
    <source>
        <dbReference type="PROSITE" id="PS50863"/>
    </source>
</evidence>
<keyword evidence="8" id="KW-1185">Reference proteome</keyword>
<evidence type="ECO:0000256" key="5">
    <source>
        <dbReference type="ARBA" id="ARBA00023242"/>
    </source>
</evidence>
<feature type="domain" description="TF-B3" evidence="6">
    <location>
        <begin position="343"/>
        <end position="400"/>
    </location>
</feature>